<evidence type="ECO:0000313" key="2">
    <source>
        <dbReference type="Proteomes" id="UP000814140"/>
    </source>
</evidence>
<accession>A0ACB8SME1</accession>
<sequence length="781" mass="88093">MYDRAGLVKQRFPYEDKRALIRFIAGFAYANDEAIGYDTTLTRDKLTGNVTEVFIKGLVYKIIYIIFANDTLRGRGTICWLVQCPRTGRYFVVKDTWADKARPFQETDFLEALKRDGIPFVSELVDWEIVRTKDNVEDTTARHRCSTDEIPSGAPIPETREHRRLLLGPVCAPITTFRSRLELLSGFRDIVAALKKMYDVSKVIHRDISLSNLAFNDHSHIHRAGENDVLGKALDVGETIAPHNADASFTVADEEGPHVLQPVTPLRQTRRRASSVTTPDFGPSPFRIHSANHDSPLRFDNRDPEPSVGQLNWPPTPIPFRLITDTAATSESHAVRNDFSFVTTRQPKLTTGSRPVTPFPDTPTLKAIRPASPNSAATYPDGPANIKMPPRPRRRPRLAEAFSLEPMPIKHEVLKVTSRSADPVPIKHLVDPLPVFRPTTPINRVQPAVPTTPTAAEVEGDTTREGRSDKMILRGGIRRSRSAPAPRLYFPLRIIQHHECRDGCLLDMDYAMFLRAFGDGHFRPATNERTGTVPFMPIEMLSITTRKKAQNCYQHDLEALFYTVVWMFSLFEGPGVVRKLTGKKGLVINLSILRWVSPQKTLQDMADAKAGTLSRFGVVLEQMPEYFQPLRDFLSELHIALFKDVMGYPHAWCTSKSAVTHDQFLEIFDKAIAREKADNAALDAAQKKNIQVRNIWNSRPSTLMSFTDFVTQPTAIEIAHDDSIPIKRPPNAQKEVLANMMFNTMPTQVLSLEFPFDEKPVSYFTDGDTTPPWAETYEKEV</sequence>
<name>A0ACB8SME1_9AGAM</name>
<organism evidence="1 2">
    <name type="scientific">Artomyces pyxidatus</name>
    <dbReference type="NCBI Taxonomy" id="48021"/>
    <lineage>
        <taxon>Eukaryota</taxon>
        <taxon>Fungi</taxon>
        <taxon>Dikarya</taxon>
        <taxon>Basidiomycota</taxon>
        <taxon>Agaricomycotina</taxon>
        <taxon>Agaricomycetes</taxon>
        <taxon>Russulales</taxon>
        <taxon>Auriscalpiaceae</taxon>
        <taxon>Artomyces</taxon>
    </lineage>
</organism>
<dbReference type="EMBL" id="MU277249">
    <property type="protein sequence ID" value="KAI0057265.1"/>
    <property type="molecule type" value="Genomic_DNA"/>
</dbReference>
<reference evidence="1" key="2">
    <citation type="journal article" date="2022" name="New Phytol.">
        <title>Evolutionary transition to the ectomycorrhizal habit in the genomes of a hyperdiverse lineage of mushroom-forming fungi.</title>
        <authorList>
            <person name="Looney B."/>
            <person name="Miyauchi S."/>
            <person name="Morin E."/>
            <person name="Drula E."/>
            <person name="Courty P.E."/>
            <person name="Kohler A."/>
            <person name="Kuo A."/>
            <person name="LaButti K."/>
            <person name="Pangilinan J."/>
            <person name="Lipzen A."/>
            <person name="Riley R."/>
            <person name="Andreopoulos W."/>
            <person name="He G."/>
            <person name="Johnson J."/>
            <person name="Nolan M."/>
            <person name="Tritt A."/>
            <person name="Barry K.W."/>
            <person name="Grigoriev I.V."/>
            <person name="Nagy L.G."/>
            <person name="Hibbett D."/>
            <person name="Henrissat B."/>
            <person name="Matheny P.B."/>
            <person name="Labbe J."/>
            <person name="Martin F.M."/>
        </authorList>
    </citation>
    <scope>NUCLEOTIDE SEQUENCE</scope>
    <source>
        <strain evidence="1">HHB10654</strain>
    </source>
</reference>
<keyword evidence="2" id="KW-1185">Reference proteome</keyword>
<proteinExistence type="predicted"/>
<dbReference type="Proteomes" id="UP000814140">
    <property type="component" value="Unassembled WGS sequence"/>
</dbReference>
<comment type="caution">
    <text evidence="1">The sequence shown here is derived from an EMBL/GenBank/DDBJ whole genome shotgun (WGS) entry which is preliminary data.</text>
</comment>
<protein>
    <submittedName>
        <fullName evidence="1">Uncharacterized protein</fullName>
    </submittedName>
</protein>
<reference evidence="1" key="1">
    <citation type="submission" date="2021-03" db="EMBL/GenBank/DDBJ databases">
        <authorList>
            <consortium name="DOE Joint Genome Institute"/>
            <person name="Ahrendt S."/>
            <person name="Looney B.P."/>
            <person name="Miyauchi S."/>
            <person name="Morin E."/>
            <person name="Drula E."/>
            <person name="Courty P.E."/>
            <person name="Chicoki N."/>
            <person name="Fauchery L."/>
            <person name="Kohler A."/>
            <person name="Kuo A."/>
            <person name="Labutti K."/>
            <person name="Pangilinan J."/>
            <person name="Lipzen A."/>
            <person name="Riley R."/>
            <person name="Andreopoulos W."/>
            <person name="He G."/>
            <person name="Johnson J."/>
            <person name="Barry K.W."/>
            <person name="Grigoriev I.V."/>
            <person name="Nagy L."/>
            <person name="Hibbett D."/>
            <person name="Henrissat B."/>
            <person name="Matheny P.B."/>
            <person name="Labbe J."/>
            <person name="Martin F."/>
        </authorList>
    </citation>
    <scope>NUCLEOTIDE SEQUENCE</scope>
    <source>
        <strain evidence="1">HHB10654</strain>
    </source>
</reference>
<gene>
    <name evidence="1" type="ORF">BV25DRAFT_1920241</name>
</gene>
<evidence type="ECO:0000313" key="1">
    <source>
        <dbReference type="EMBL" id="KAI0057265.1"/>
    </source>
</evidence>